<dbReference type="InterPro" id="IPR036864">
    <property type="entry name" value="Zn2-C6_fun-type_DNA-bd_sf"/>
</dbReference>
<protein>
    <submittedName>
        <fullName evidence="6">Zinc finger transcription factor YRR1</fullName>
    </submittedName>
</protein>
<keyword evidence="3" id="KW-0539">Nucleus</keyword>
<dbReference type="GO" id="GO:0005634">
    <property type="term" value="C:nucleus"/>
    <property type="evidence" value="ECO:0007669"/>
    <property type="project" value="UniProtKB-SubCell"/>
</dbReference>
<keyword evidence="7" id="KW-1185">Reference proteome</keyword>
<dbReference type="CDD" id="cd12148">
    <property type="entry name" value="fungal_TF_MHR"/>
    <property type="match status" value="1"/>
</dbReference>
<evidence type="ECO:0000256" key="2">
    <source>
        <dbReference type="ARBA" id="ARBA00022723"/>
    </source>
</evidence>
<feature type="region of interest" description="Disordered" evidence="4">
    <location>
        <begin position="682"/>
        <end position="715"/>
    </location>
</feature>
<comment type="caution">
    <text evidence="6">The sequence shown here is derived from an EMBL/GenBank/DDBJ whole genome shotgun (WGS) entry which is preliminary data.</text>
</comment>
<dbReference type="InterPro" id="IPR050613">
    <property type="entry name" value="Sec_Metabolite_Reg"/>
</dbReference>
<evidence type="ECO:0000256" key="4">
    <source>
        <dbReference type="SAM" id="MobiDB-lite"/>
    </source>
</evidence>
<feature type="domain" description="Zn(2)-C6 fungal-type" evidence="5">
    <location>
        <begin position="21"/>
        <end position="53"/>
    </location>
</feature>
<dbReference type="SUPFAM" id="SSF57701">
    <property type="entry name" value="Zn2/Cys6 DNA-binding domain"/>
    <property type="match status" value="1"/>
</dbReference>
<evidence type="ECO:0000313" key="7">
    <source>
        <dbReference type="Proteomes" id="UP001303473"/>
    </source>
</evidence>
<gene>
    <name evidence="6" type="ORF">QBC46DRAFT_420304</name>
</gene>
<evidence type="ECO:0000256" key="1">
    <source>
        <dbReference type="ARBA" id="ARBA00004123"/>
    </source>
</evidence>
<proteinExistence type="predicted"/>
<dbReference type="GO" id="GO:0008270">
    <property type="term" value="F:zinc ion binding"/>
    <property type="evidence" value="ECO:0007669"/>
    <property type="project" value="InterPro"/>
</dbReference>
<dbReference type="GO" id="GO:0000981">
    <property type="term" value="F:DNA-binding transcription factor activity, RNA polymerase II-specific"/>
    <property type="evidence" value="ECO:0007669"/>
    <property type="project" value="InterPro"/>
</dbReference>
<feature type="region of interest" description="Disordered" evidence="4">
    <location>
        <begin position="1"/>
        <end position="24"/>
    </location>
</feature>
<reference evidence="7" key="1">
    <citation type="journal article" date="2023" name="Mol. Phylogenet. Evol.">
        <title>Genome-scale phylogeny and comparative genomics of the fungal order Sordariales.</title>
        <authorList>
            <person name="Hensen N."/>
            <person name="Bonometti L."/>
            <person name="Westerberg I."/>
            <person name="Brannstrom I.O."/>
            <person name="Guillou S."/>
            <person name="Cros-Aarteil S."/>
            <person name="Calhoun S."/>
            <person name="Haridas S."/>
            <person name="Kuo A."/>
            <person name="Mondo S."/>
            <person name="Pangilinan J."/>
            <person name="Riley R."/>
            <person name="LaButti K."/>
            <person name="Andreopoulos B."/>
            <person name="Lipzen A."/>
            <person name="Chen C."/>
            <person name="Yan M."/>
            <person name="Daum C."/>
            <person name="Ng V."/>
            <person name="Clum A."/>
            <person name="Steindorff A."/>
            <person name="Ohm R.A."/>
            <person name="Martin F."/>
            <person name="Silar P."/>
            <person name="Natvig D.O."/>
            <person name="Lalanne C."/>
            <person name="Gautier V."/>
            <person name="Ament-Velasquez S.L."/>
            <person name="Kruys A."/>
            <person name="Hutchinson M.I."/>
            <person name="Powell A.J."/>
            <person name="Barry K."/>
            <person name="Miller A.N."/>
            <person name="Grigoriev I.V."/>
            <person name="Debuchy R."/>
            <person name="Gladieux P."/>
            <person name="Hiltunen Thoren M."/>
            <person name="Johannesson H."/>
        </authorList>
    </citation>
    <scope>NUCLEOTIDE SEQUENCE [LARGE SCALE GENOMIC DNA]</scope>
    <source>
        <strain evidence="7">CBS 340.73</strain>
    </source>
</reference>
<name>A0AAN6S0L7_9PEZI</name>
<sequence>MSSEQSRQSALPRRRNGRQQACEPCRRRKVSCGHEVPVCQRCRRHNRPRDCIYRIDGRPAEFHHARTSASAAPSAAAITRSSSSEGHTPVIVTPASERPPVAARTTSGRNTGYLGATSFSAVFQETQTSLASVQGQTLAVPTPSESSLSSVAIQRTPRNIQTQVTSTPDLDISTAVQVLQQVPDQKAAKLLFRRHINPNDGWVRLAADRLIASLFDEFGPVLRRHRSDGLEDMARLLTHNSNQPLDESITDSADWLASFSGRNLRWECLGILFTYWSFGSMNDSSHLETVDGNNPPPGDGSIAMRKYKELASSCIALANPSRNANTLLVYAQYRHASLESNISGDASLALWWLHAQSVAMVTFLGMHAEHQPVPYRPTAASEARRRGFAVMFNIDKVCATFTGRPPLLSRRYASTPLPLDLDDHTLLSDAETIAREVERLDPNGWNTDHKILSTTIMRARMMIAVARDAILEIALGHSHDTSIDALLDLRQQQSDVIARFPPVLSYNENTIKELLTQPHSVGDTNNTNMGDDAAAALYAKLLVRLEHLQNVFFIERLLAKHGPGRGGVELLRTSVEMVTLTLVFWTHKDRLYAMHGDFEWLVMSYAAPAGGVLCMELMQRAGDGRGDGDPKLTRSNIVQQLSLLVGFLDWVGPTQPNSDLAENVKGIIRRVLDFTLNNPVHTTRNTHDSNSSSTTTTTTTTTINTNQKNQGDEIQTATEQPVVVVDGWNLDVGDINTDVLQFFNFDLLDTFDWLRPNNAGLE</sequence>
<dbReference type="SMART" id="SM00066">
    <property type="entry name" value="GAL4"/>
    <property type="match status" value="1"/>
</dbReference>
<dbReference type="PANTHER" id="PTHR31001:SF40">
    <property type="entry name" value="ZN(II)2CYS6 TRANSCRIPTION FACTOR (EUROFUNG)"/>
    <property type="match status" value="1"/>
</dbReference>
<dbReference type="GO" id="GO:0003677">
    <property type="term" value="F:DNA binding"/>
    <property type="evidence" value="ECO:0007669"/>
    <property type="project" value="InterPro"/>
</dbReference>
<dbReference type="PROSITE" id="PS50048">
    <property type="entry name" value="ZN2_CY6_FUNGAL_2"/>
    <property type="match status" value="1"/>
</dbReference>
<keyword evidence="2" id="KW-0479">Metal-binding</keyword>
<comment type="subcellular location">
    <subcellularLocation>
        <location evidence="1">Nucleus</location>
    </subcellularLocation>
</comment>
<feature type="compositionally biased region" description="Low complexity" evidence="4">
    <location>
        <begin position="688"/>
        <end position="706"/>
    </location>
</feature>
<dbReference type="SMART" id="SM00906">
    <property type="entry name" value="Fungal_trans"/>
    <property type="match status" value="1"/>
</dbReference>
<dbReference type="CDD" id="cd00067">
    <property type="entry name" value="GAL4"/>
    <property type="match status" value="1"/>
</dbReference>
<dbReference type="Proteomes" id="UP001303473">
    <property type="component" value="Unassembled WGS sequence"/>
</dbReference>
<evidence type="ECO:0000313" key="6">
    <source>
        <dbReference type="EMBL" id="KAK3936095.1"/>
    </source>
</evidence>
<dbReference type="PANTHER" id="PTHR31001">
    <property type="entry name" value="UNCHARACTERIZED TRANSCRIPTIONAL REGULATORY PROTEIN"/>
    <property type="match status" value="1"/>
</dbReference>
<dbReference type="EMBL" id="MU853894">
    <property type="protein sequence ID" value="KAK3936095.1"/>
    <property type="molecule type" value="Genomic_DNA"/>
</dbReference>
<dbReference type="PROSITE" id="PS00463">
    <property type="entry name" value="ZN2_CY6_FUNGAL_1"/>
    <property type="match status" value="1"/>
</dbReference>
<dbReference type="GO" id="GO:0006351">
    <property type="term" value="P:DNA-templated transcription"/>
    <property type="evidence" value="ECO:0007669"/>
    <property type="project" value="InterPro"/>
</dbReference>
<accession>A0AAN6S0L7</accession>
<dbReference type="Gene3D" id="4.10.240.10">
    <property type="entry name" value="Zn(2)-C6 fungal-type DNA-binding domain"/>
    <property type="match status" value="1"/>
</dbReference>
<dbReference type="Pfam" id="PF00172">
    <property type="entry name" value="Zn_clus"/>
    <property type="match status" value="1"/>
</dbReference>
<evidence type="ECO:0000259" key="5">
    <source>
        <dbReference type="PROSITE" id="PS50048"/>
    </source>
</evidence>
<evidence type="ECO:0000256" key="3">
    <source>
        <dbReference type="ARBA" id="ARBA00023242"/>
    </source>
</evidence>
<dbReference type="InterPro" id="IPR007219">
    <property type="entry name" value="XnlR_reg_dom"/>
</dbReference>
<dbReference type="AlphaFoldDB" id="A0AAN6S0L7"/>
<organism evidence="6 7">
    <name type="scientific">Diplogelasinospora grovesii</name>
    <dbReference type="NCBI Taxonomy" id="303347"/>
    <lineage>
        <taxon>Eukaryota</taxon>
        <taxon>Fungi</taxon>
        <taxon>Dikarya</taxon>
        <taxon>Ascomycota</taxon>
        <taxon>Pezizomycotina</taxon>
        <taxon>Sordariomycetes</taxon>
        <taxon>Sordariomycetidae</taxon>
        <taxon>Sordariales</taxon>
        <taxon>Diplogelasinosporaceae</taxon>
        <taxon>Diplogelasinospora</taxon>
    </lineage>
</organism>
<dbReference type="InterPro" id="IPR001138">
    <property type="entry name" value="Zn2Cys6_DnaBD"/>
</dbReference>
<dbReference type="Pfam" id="PF04082">
    <property type="entry name" value="Fungal_trans"/>
    <property type="match status" value="1"/>
</dbReference>